<dbReference type="PROSITE" id="PS00211">
    <property type="entry name" value="ABC_TRANSPORTER_1"/>
    <property type="match status" value="1"/>
</dbReference>
<evidence type="ECO:0000259" key="12">
    <source>
        <dbReference type="PROSITE" id="PS50929"/>
    </source>
</evidence>
<dbReference type="InterPro" id="IPR014216">
    <property type="entry name" value="ABC_transptr_CydD"/>
</dbReference>
<comment type="subcellular location">
    <subcellularLocation>
        <location evidence="1">Cell membrane</location>
        <topology evidence="1">Multi-pass membrane protein</topology>
    </subcellularLocation>
</comment>
<dbReference type="InterPro" id="IPR017871">
    <property type="entry name" value="ABC_transporter-like_CS"/>
</dbReference>
<feature type="transmembrane region" description="Helical" evidence="10">
    <location>
        <begin position="55"/>
        <end position="83"/>
    </location>
</feature>
<keyword evidence="2" id="KW-0813">Transport</keyword>
<feature type="domain" description="ABC transporter" evidence="11">
    <location>
        <begin position="333"/>
        <end position="568"/>
    </location>
</feature>
<evidence type="ECO:0000256" key="7">
    <source>
        <dbReference type="ARBA" id="ARBA00022840"/>
    </source>
</evidence>
<evidence type="ECO:0000256" key="1">
    <source>
        <dbReference type="ARBA" id="ARBA00004651"/>
    </source>
</evidence>
<dbReference type="GO" id="GO:0005524">
    <property type="term" value="F:ATP binding"/>
    <property type="evidence" value="ECO:0007669"/>
    <property type="project" value="UniProtKB-KW"/>
</dbReference>
<evidence type="ECO:0000313" key="14">
    <source>
        <dbReference type="Proteomes" id="UP000242699"/>
    </source>
</evidence>
<feature type="transmembrane region" description="Helical" evidence="10">
    <location>
        <begin position="12"/>
        <end position="35"/>
    </location>
</feature>
<dbReference type="Pfam" id="PF00664">
    <property type="entry name" value="ABC_membrane"/>
    <property type="match status" value="1"/>
</dbReference>
<evidence type="ECO:0000256" key="5">
    <source>
        <dbReference type="ARBA" id="ARBA00022741"/>
    </source>
</evidence>
<feature type="transmembrane region" description="Helical" evidence="10">
    <location>
        <begin position="129"/>
        <end position="149"/>
    </location>
</feature>
<evidence type="ECO:0000256" key="2">
    <source>
        <dbReference type="ARBA" id="ARBA00022448"/>
    </source>
</evidence>
<dbReference type="InterPro" id="IPR036640">
    <property type="entry name" value="ABC1_TM_sf"/>
</dbReference>
<evidence type="ECO:0000259" key="11">
    <source>
        <dbReference type="PROSITE" id="PS50893"/>
    </source>
</evidence>
<keyword evidence="5" id="KW-0547">Nucleotide-binding</keyword>
<feature type="transmembrane region" description="Helical" evidence="10">
    <location>
        <begin position="155"/>
        <end position="175"/>
    </location>
</feature>
<dbReference type="PROSITE" id="PS50893">
    <property type="entry name" value="ABC_TRANSPORTER_2"/>
    <property type="match status" value="1"/>
</dbReference>
<keyword evidence="6" id="KW-0788">Thiol protease</keyword>
<gene>
    <name evidence="13" type="primary">cydD</name>
    <name evidence="13" type="ORF">C7B43_06150</name>
</gene>
<sequence>MHPRLLREVKSVRVLMGLVVLQGVLSGLLIIYQAYDLADIINRVYIGHEHLSQVQYLLGNLLAVIGLRALLTLFGESGALSLATRIQSRLRLRLSKRILNAGPLYINREHAGELVNTLTKGVEDLEPYLARYIPQVAITALVPTIILIDALVKDWITGVILLVTLPLIPFFMILIGRQAESKTQKQWQLLSRLSAHFLDILQGLTTLKLMGQSVQQAHGIERASDEFRRATMSSLRIAFLSALVLELLASLSMAMVAVAIGLRLISGLMAFRTAFFLLVLVPEFYIPWRALGTRFHDGLGGMEAVKRIFQILDAPQPITAFGTRKLSNLEYSLKFENVGFTYEGRESPAVEGMTACLHAHERIAIVGPTGSGKTTVLSLLMGFAHPTTGLIRLGEVPFDDLDIEWWRTQVSFLTQNPYIFSGTLRDNLLMAKADATDEELKAALDMSGAMEFVRHLPQGIDSPVGERGRGLSGGQKQRLALARAFLKDVSIVLMDEPTANLDAQTEALLWKDLEKLLTGRTALVVAHRLSTARRLDRIWVMNQGHLVQEGTARELESVSGLYRELSEAYRAPGKEGEGLYAALSGHAETL</sequence>
<keyword evidence="4 10" id="KW-0812">Transmembrane</keyword>
<keyword evidence="7" id="KW-0067">ATP-binding</keyword>
<protein>
    <submittedName>
        <fullName evidence="13">Thiol reductant ABC exporter subunit CydD</fullName>
    </submittedName>
</protein>
<dbReference type="InterPro" id="IPR003439">
    <property type="entry name" value="ABC_transporter-like_ATP-bd"/>
</dbReference>
<reference evidence="13 14" key="1">
    <citation type="journal article" date="2014" name="BMC Genomics">
        <title>Comparison of environmental and isolate Sulfobacillus genomes reveals diverse carbon, sulfur, nitrogen, and hydrogen metabolisms.</title>
        <authorList>
            <person name="Justice N.B."/>
            <person name="Norman A."/>
            <person name="Brown C.T."/>
            <person name="Singh A."/>
            <person name="Thomas B.C."/>
            <person name="Banfield J.F."/>
        </authorList>
    </citation>
    <scope>NUCLEOTIDE SEQUENCE [LARGE SCALE GENOMIC DNA]</scope>
    <source>
        <strain evidence="13">AMDSBA1</strain>
    </source>
</reference>
<keyword evidence="3" id="KW-1003">Cell membrane</keyword>
<evidence type="ECO:0000313" key="13">
    <source>
        <dbReference type="EMBL" id="PSR30463.1"/>
    </source>
</evidence>
<dbReference type="EMBL" id="PXYT01000010">
    <property type="protein sequence ID" value="PSR30463.1"/>
    <property type="molecule type" value="Genomic_DNA"/>
</dbReference>
<keyword evidence="8 10" id="KW-1133">Transmembrane helix</keyword>
<dbReference type="NCBIfam" id="TIGR02857">
    <property type="entry name" value="CydD"/>
    <property type="match status" value="1"/>
</dbReference>
<dbReference type="GO" id="GO:0016887">
    <property type="term" value="F:ATP hydrolysis activity"/>
    <property type="evidence" value="ECO:0007669"/>
    <property type="project" value="InterPro"/>
</dbReference>
<dbReference type="PANTHER" id="PTHR24221:SF590">
    <property type="entry name" value="COMPONENT LINKED WITH THE ASSEMBLY OF CYTOCHROME' TRANSPORT TRANSMEMBRANE ATP-BINDING PROTEIN ABC TRANSPORTER CYDD-RELATED"/>
    <property type="match status" value="1"/>
</dbReference>
<dbReference type="GO" id="GO:0005886">
    <property type="term" value="C:plasma membrane"/>
    <property type="evidence" value="ECO:0007669"/>
    <property type="project" value="UniProtKB-SubCell"/>
</dbReference>
<dbReference type="Pfam" id="PF00005">
    <property type="entry name" value="ABC_tran"/>
    <property type="match status" value="1"/>
</dbReference>
<dbReference type="AlphaFoldDB" id="A0A2T2X7I2"/>
<evidence type="ECO:0000256" key="10">
    <source>
        <dbReference type="SAM" id="Phobius"/>
    </source>
</evidence>
<dbReference type="Proteomes" id="UP000242699">
    <property type="component" value="Unassembled WGS sequence"/>
</dbReference>
<name>A0A2T2X7I2_9FIRM</name>
<organism evidence="13 14">
    <name type="scientific">Sulfobacillus benefaciens</name>
    <dbReference type="NCBI Taxonomy" id="453960"/>
    <lineage>
        <taxon>Bacteria</taxon>
        <taxon>Bacillati</taxon>
        <taxon>Bacillota</taxon>
        <taxon>Clostridia</taxon>
        <taxon>Eubacteriales</taxon>
        <taxon>Clostridiales Family XVII. Incertae Sedis</taxon>
        <taxon>Sulfobacillus</taxon>
    </lineage>
</organism>
<dbReference type="SUPFAM" id="SSF52540">
    <property type="entry name" value="P-loop containing nucleoside triphosphate hydrolases"/>
    <property type="match status" value="1"/>
</dbReference>
<dbReference type="Gene3D" id="1.20.1560.10">
    <property type="entry name" value="ABC transporter type 1, transmembrane domain"/>
    <property type="match status" value="1"/>
</dbReference>
<evidence type="ECO:0000256" key="9">
    <source>
        <dbReference type="ARBA" id="ARBA00023136"/>
    </source>
</evidence>
<dbReference type="FunFam" id="3.40.50.300:FF:000299">
    <property type="entry name" value="ABC transporter ATP-binding protein/permease"/>
    <property type="match status" value="1"/>
</dbReference>
<dbReference type="InterPro" id="IPR003593">
    <property type="entry name" value="AAA+_ATPase"/>
</dbReference>
<feature type="domain" description="ABC transmembrane type-1" evidence="12">
    <location>
        <begin position="23"/>
        <end position="300"/>
    </location>
</feature>
<dbReference type="PROSITE" id="PS50929">
    <property type="entry name" value="ABC_TM1F"/>
    <property type="match status" value="1"/>
</dbReference>
<evidence type="ECO:0000256" key="6">
    <source>
        <dbReference type="ARBA" id="ARBA00022807"/>
    </source>
</evidence>
<dbReference type="SUPFAM" id="SSF90123">
    <property type="entry name" value="ABC transporter transmembrane region"/>
    <property type="match status" value="1"/>
</dbReference>
<comment type="caution">
    <text evidence="13">The sequence shown here is derived from an EMBL/GenBank/DDBJ whole genome shotgun (WGS) entry which is preliminary data.</text>
</comment>
<dbReference type="Gene3D" id="3.40.50.300">
    <property type="entry name" value="P-loop containing nucleotide triphosphate hydrolases"/>
    <property type="match status" value="1"/>
</dbReference>
<dbReference type="GO" id="GO:0042883">
    <property type="term" value="P:cysteine transport"/>
    <property type="evidence" value="ECO:0007669"/>
    <property type="project" value="InterPro"/>
</dbReference>
<feature type="transmembrane region" description="Helical" evidence="10">
    <location>
        <begin position="237"/>
        <end position="262"/>
    </location>
</feature>
<dbReference type="InterPro" id="IPR039421">
    <property type="entry name" value="Type_1_exporter"/>
</dbReference>
<evidence type="ECO:0000256" key="4">
    <source>
        <dbReference type="ARBA" id="ARBA00022692"/>
    </source>
</evidence>
<keyword evidence="9 10" id="KW-0472">Membrane</keyword>
<keyword evidence="6" id="KW-0645">Protease</keyword>
<dbReference type="CDD" id="cd18584">
    <property type="entry name" value="ABC_6TM_AarD_CydD"/>
    <property type="match status" value="1"/>
</dbReference>
<proteinExistence type="predicted"/>
<dbReference type="GO" id="GO:0008234">
    <property type="term" value="F:cysteine-type peptidase activity"/>
    <property type="evidence" value="ECO:0007669"/>
    <property type="project" value="UniProtKB-KW"/>
</dbReference>
<dbReference type="SMART" id="SM00382">
    <property type="entry name" value="AAA"/>
    <property type="match status" value="1"/>
</dbReference>
<evidence type="ECO:0000256" key="3">
    <source>
        <dbReference type="ARBA" id="ARBA00022475"/>
    </source>
</evidence>
<accession>A0A2T2X7I2</accession>
<dbReference type="InterPro" id="IPR027417">
    <property type="entry name" value="P-loop_NTPase"/>
</dbReference>
<keyword evidence="6" id="KW-0378">Hydrolase</keyword>
<evidence type="ECO:0000256" key="8">
    <source>
        <dbReference type="ARBA" id="ARBA00022989"/>
    </source>
</evidence>
<dbReference type="InterPro" id="IPR011527">
    <property type="entry name" value="ABC1_TM_dom"/>
</dbReference>
<dbReference type="GO" id="GO:0140359">
    <property type="term" value="F:ABC-type transporter activity"/>
    <property type="evidence" value="ECO:0007669"/>
    <property type="project" value="InterPro"/>
</dbReference>
<dbReference type="PANTHER" id="PTHR24221">
    <property type="entry name" value="ATP-BINDING CASSETTE SUB-FAMILY B"/>
    <property type="match status" value="1"/>
</dbReference>